<comment type="caution">
    <text evidence="2">The sequence shown here is derived from an EMBL/GenBank/DDBJ whole genome shotgun (WGS) entry which is preliminary data.</text>
</comment>
<protein>
    <submittedName>
        <fullName evidence="2">Uncharacterized protein</fullName>
    </submittedName>
</protein>
<name>A0ABD0KAR9_9CAEN</name>
<dbReference type="Proteomes" id="UP001519460">
    <property type="component" value="Unassembled WGS sequence"/>
</dbReference>
<feature type="region of interest" description="Disordered" evidence="1">
    <location>
        <begin position="47"/>
        <end position="66"/>
    </location>
</feature>
<dbReference type="EMBL" id="JACVVK020000214">
    <property type="protein sequence ID" value="KAK7484183.1"/>
    <property type="molecule type" value="Genomic_DNA"/>
</dbReference>
<organism evidence="2 3">
    <name type="scientific">Batillaria attramentaria</name>
    <dbReference type="NCBI Taxonomy" id="370345"/>
    <lineage>
        <taxon>Eukaryota</taxon>
        <taxon>Metazoa</taxon>
        <taxon>Spiralia</taxon>
        <taxon>Lophotrochozoa</taxon>
        <taxon>Mollusca</taxon>
        <taxon>Gastropoda</taxon>
        <taxon>Caenogastropoda</taxon>
        <taxon>Sorbeoconcha</taxon>
        <taxon>Cerithioidea</taxon>
        <taxon>Batillariidae</taxon>
        <taxon>Batillaria</taxon>
    </lineage>
</organism>
<accession>A0ABD0KAR9</accession>
<evidence type="ECO:0000313" key="3">
    <source>
        <dbReference type="Proteomes" id="UP001519460"/>
    </source>
</evidence>
<reference evidence="2 3" key="1">
    <citation type="journal article" date="2023" name="Sci. Data">
        <title>Genome assembly of the Korean intertidal mud-creeper Batillaria attramentaria.</title>
        <authorList>
            <person name="Patra A.K."/>
            <person name="Ho P.T."/>
            <person name="Jun S."/>
            <person name="Lee S.J."/>
            <person name="Kim Y."/>
            <person name="Won Y.J."/>
        </authorList>
    </citation>
    <scope>NUCLEOTIDE SEQUENCE [LARGE SCALE GENOMIC DNA]</scope>
    <source>
        <strain evidence="2">Wonlab-2016</strain>
    </source>
</reference>
<gene>
    <name evidence="2" type="ORF">BaRGS_00024553</name>
</gene>
<proteinExistence type="predicted"/>
<evidence type="ECO:0000256" key="1">
    <source>
        <dbReference type="SAM" id="MobiDB-lite"/>
    </source>
</evidence>
<sequence>MKSKAAVMQKRKALKDRAPYQKVYINDDLTLMRSKLLYRCKNTSTVQSVRTTHDGKMKSAPGHTGPAKTVVVAIPDDLFHLGVDNISYGRIWSGRLRSSCPGHGTIPVEVDRRKSSLSQYAMQRQHRS</sequence>
<evidence type="ECO:0000313" key="2">
    <source>
        <dbReference type="EMBL" id="KAK7484183.1"/>
    </source>
</evidence>
<keyword evidence="3" id="KW-1185">Reference proteome</keyword>
<dbReference type="AlphaFoldDB" id="A0ABD0KAR9"/>